<evidence type="ECO:0008006" key="5">
    <source>
        <dbReference type="Google" id="ProtNLM"/>
    </source>
</evidence>
<feature type="compositionally biased region" description="Basic and acidic residues" evidence="2">
    <location>
        <begin position="56"/>
        <end position="76"/>
    </location>
</feature>
<dbReference type="AlphaFoldDB" id="A0A1Q5TD07"/>
<protein>
    <recommendedName>
        <fullName evidence="5">BZIP domain-containing protein</fullName>
    </recommendedName>
</protein>
<keyword evidence="1" id="KW-0175">Coiled coil</keyword>
<sequence>MEYLALAAASSNSSPPSAGRRNQRAKIGPVSPSTNFHTKLPNPFEIVSPKRISKSSQREAQQRFRDKQKARREEDQRILETQGRQLEEERKTNERLNVELEVLKAENVQLERRAKAAEQCSTLLQDLVKAFQDRLCAGVGNPSMKSGSLSATALISGPISPQFSHGNHLRARSFPPLVPPPRTFRSFGNALITILTSSKKSNGIRETSFWASNVPNLTDASADARSNFVTGYSFRLFK</sequence>
<dbReference type="EMBL" id="MNBE01000680">
    <property type="protein sequence ID" value="OKO98100.1"/>
    <property type="molecule type" value="Genomic_DNA"/>
</dbReference>
<feature type="coiled-coil region" evidence="1">
    <location>
        <begin position="79"/>
        <end position="120"/>
    </location>
</feature>
<evidence type="ECO:0000256" key="2">
    <source>
        <dbReference type="SAM" id="MobiDB-lite"/>
    </source>
</evidence>
<gene>
    <name evidence="3" type="ORF">PENSUB_9536</name>
</gene>
<keyword evidence="4" id="KW-1185">Reference proteome</keyword>
<dbReference type="Proteomes" id="UP000186955">
    <property type="component" value="Unassembled WGS sequence"/>
</dbReference>
<feature type="region of interest" description="Disordered" evidence="2">
    <location>
        <begin position="1"/>
        <end position="76"/>
    </location>
</feature>
<name>A0A1Q5TD07_9EURO</name>
<accession>A0A1Q5TD07</accession>
<feature type="compositionally biased region" description="Low complexity" evidence="2">
    <location>
        <begin position="1"/>
        <end position="18"/>
    </location>
</feature>
<evidence type="ECO:0000256" key="1">
    <source>
        <dbReference type="SAM" id="Coils"/>
    </source>
</evidence>
<comment type="caution">
    <text evidence="3">The sequence shown here is derived from an EMBL/GenBank/DDBJ whole genome shotgun (WGS) entry which is preliminary data.</text>
</comment>
<organism evidence="3 4">
    <name type="scientific">Penicillium subrubescens</name>
    <dbReference type="NCBI Taxonomy" id="1316194"/>
    <lineage>
        <taxon>Eukaryota</taxon>
        <taxon>Fungi</taxon>
        <taxon>Dikarya</taxon>
        <taxon>Ascomycota</taxon>
        <taxon>Pezizomycotina</taxon>
        <taxon>Eurotiomycetes</taxon>
        <taxon>Eurotiomycetidae</taxon>
        <taxon>Eurotiales</taxon>
        <taxon>Aspergillaceae</taxon>
        <taxon>Penicillium</taxon>
    </lineage>
</organism>
<reference evidence="3 4" key="1">
    <citation type="submission" date="2016-10" db="EMBL/GenBank/DDBJ databases">
        <title>Genome sequence of the ascomycete fungus Penicillium subrubescens.</title>
        <authorList>
            <person name="De Vries R.P."/>
            <person name="Peng M."/>
            <person name="Dilokpimol A."/>
            <person name="Hilden K."/>
            <person name="Makela M.R."/>
            <person name="Grigoriev I."/>
            <person name="Riley R."/>
            <person name="Granchi Z."/>
        </authorList>
    </citation>
    <scope>NUCLEOTIDE SEQUENCE [LARGE SCALE GENOMIC DNA]</scope>
    <source>
        <strain evidence="3 4">CBS 132785</strain>
    </source>
</reference>
<evidence type="ECO:0000313" key="4">
    <source>
        <dbReference type="Proteomes" id="UP000186955"/>
    </source>
</evidence>
<proteinExistence type="predicted"/>
<evidence type="ECO:0000313" key="3">
    <source>
        <dbReference type="EMBL" id="OKO98100.1"/>
    </source>
</evidence>